<evidence type="ECO:0000313" key="1">
    <source>
        <dbReference type="EnsemblMetazoa" id="ACUA027870-PA"/>
    </source>
</evidence>
<dbReference type="EMBL" id="AXCM01001649">
    <property type="status" value="NOT_ANNOTATED_CDS"/>
    <property type="molecule type" value="Genomic_DNA"/>
</dbReference>
<dbReference type="Proteomes" id="UP000075883">
    <property type="component" value="Unassembled WGS sequence"/>
</dbReference>
<name>A0A182MWC8_9DIPT</name>
<keyword evidence="2" id="KW-1185">Reference proteome</keyword>
<proteinExistence type="predicted"/>
<protein>
    <submittedName>
        <fullName evidence="1">Uncharacterized protein</fullName>
    </submittedName>
</protein>
<sequence>MTPEPNRSRFTAAASLAGTAIEWTIDNREVFGGVSEPSSGIVDRSKICKSDLALNGTYRLGSLEATLPREMVSRRKILSRSRDDLNLDQSYITQEEEEDVWYQKEKLYKPQVARLVHQTGMDWT</sequence>
<reference evidence="1" key="2">
    <citation type="submission" date="2020-05" db="UniProtKB">
        <authorList>
            <consortium name="EnsemblMetazoa"/>
        </authorList>
    </citation>
    <scope>IDENTIFICATION</scope>
    <source>
        <strain evidence="1">A-37</strain>
    </source>
</reference>
<accession>A0A182MWC8</accession>
<reference evidence="2" key="1">
    <citation type="submission" date="2013-09" db="EMBL/GenBank/DDBJ databases">
        <title>The Genome Sequence of Anopheles culicifacies species A.</title>
        <authorList>
            <consortium name="The Broad Institute Genomics Platform"/>
            <person name="Neafsey D.E."/>
            <person name="Besansky N."/>
            <person name="Howell P."/>
            <person name="Walton C."/>
            <person name="Young S.K."/>
            <person name="Zeng Q."/>
            <person name="Gargeya S."/>
            <person name="Fitzgerald M."/>
            <person name="Haas B."/>
            <person name="Abouelleil A."/>
            <person name="Allen A.W."/>
            <person name="Alvarado L."/>
            <person name="Arachchi H.M."/>
            <person name="Berlin A.M."/>
            <person name="Chapman S.B."/>
            <person name="Gainer-Dewar J."/>
            <person name="Goldberg J."/>
            <person name="Griggs A."/>
            <person name="Gujja S."/>
            <person name="Hansen M."/>
            <person name="Howarth C."/>
            <person name="Imamovic A."/>
            <person name="Ireland A."/>
            <person name="Larimer J."/>
            <person name="McCowan C."/>
            <person name="Murphy C."/>
            <person name="Pearson M."/>
            <person name="Poon T.W."/>
            <person name="Priest M."/>
            <person name="Roberts A."/>
            <person name="Saif S."/>
            <person name="Shea T."/>
            <person name="Sisk P."/>
            <person name="Sykes S."/>
            <person name="Wortman J."/>
            <person name="Nusbaum C."/>
            <person name="Birren B."/>
        </authorList>
    </citation>
    <scope>NUCLEOTIDE SEQUENCE [LARGE SCALE GENOMIC DNA]</scope>
    <source>
        <strain evidence="2">A-37</strain>
    </source>
</reference>
<dbReference type="VEuPathDB" id="VectorBase:ACUA027870"/>
<evidence type="ECO:0000313" key="2">
    <source>
        <dbReference type="Proteomes" id="UP000075883"/>
    </source>
</evidence>
<dbReference type="EnsemblMetazoa" id="ACUA027870-RA">
    <property type="protein sequence ID" value="ACUA027870-PA"/>
    <property type="gene ID" value="ACUA027870"/>
</dbReference>
<dbReference type="AlphaFoldDB" id="A0A182MWC8"/>
<organism evidence="1 2">
    <name type="scientific">Anopheles culicifacies</name>
    <dbReference type="NCBI Taxonomy" id="139723"/>
    <lineage>
        <taxon>Eukaryota</taxon>
        <taxon>Metazoa</taxon>
        <taxon>Ecdysozoa</taxon>
        <taxon>Arthropoda</taxon>
        <taxon>Hexapoda</taxon>
        <taxon>Insecta</taxon>
        <taxon>Pterygota</taxon>
        <taxon>Neoptera</taxon>
        <taxon>Endopterygota</taxon>
        <taxon>Diptera</taxon>
        <taxon>Nematocera</taxon>
        <taxon>Culicoidea</taxon>
        <taxon>Culicidae</taxon>
        <taxon>Anophelinae</taxon>
        <taxon>Anopheles</taxon>
        <taxon>culicifacies species complex</taxon>
    </lineage>
</organism>